<dbReference type="Gene3D" id="3.40.250.10">
    <property type="entry name" value="Rhodanese-like domain"/>
    <property type="match status" value="1"/>
</dbReference>
<proteinExistence type="predicted"/>
<keyword evidence="3" id="KW-1185">Reference proteome</keyword>
<protein>
    <recommendedName>
        <fullName evidence="1">Rhodanese domain-containing protein</fullName>
    </recommendedName>
</protein>
<accession>A0AAV7UA19</accession>
<dbReference type="SMART" id="SM00450">
    <property type="entry name" value="RHOD"/>
    <property type="match status" value="1"/>
</dbReference>
<comment type="caution">
    <text evidence="2">The sequence shown here is derived from an EMBL/GenBank/DDBJ whole genome shotgun (WGS) entry which is preliminary data.</text>
</comment>
<dbReference type="CDD" id="cd00158">
    <property type="entry name" value="RHOD"/>
    <property type="match status" value="1"/>
</dbReference>
<dbReference type="Pfam" id="PF00581">
    <property type="entry name" value="Rhodanese"/>
    <property type="match status" value="1"/>
</dbReference>
<dbReference type="EMBL" id="JANPWB010000005">
    <property type="protein sequence ID" value="KAJ1184547.1"/>
    <property type="molecule type" value="Genomic_DNA"/>
</dbReference>
<gene>
    <name evidence="2" type="ORF">NDU88_001353</name>
</gene>
<dbReference type="AlphaFoldDB" id="A0AAV7UA19"/>
<dbReference type="InterPro" id="IPR036873">
    <property type="entry name" value="Rhodanese-like_dom_sf"/>
</dbReference>
<evidence type="ECO:0000259" key="1">
    <source>
        <dbReference type="PROSITE" id="PS50206"/>
    </source>
</evidence>
<dbReference type="PROSITE" id="PS50206">
    <property type="entry name" value="RHODANESE_3"/>
    <property type="match status" value="1"/>
</dbReference>
<dbReference type="Proteomes" id="UP001066276">
    <property type="component" value="Chromosome 3_1"/>
</dbReference>
<organism evidence="2 3">
    <name type="scientific">Pleurodeles waltl</name>
    <name type="common">Iberian ribbed newt</name>
    <dbReference type="NCBI Taxonomy" id="8319"/>
    <lineage>
        <taxon>Eukaryota</taxon>
        <taxon>Metazoa</taxon>
        <taxon>Chordata</taxon>
        <taxon>Craniata</taxon>
        <taxon>Vertebrata</taxon>
        <taxon>Euteleostomi</taxon>
        <taxon>Amphibia</taxon>
        <taxon>Batrachia</taxon>
        <taxon>Caudata</taxon>
        <taxon>Salamandroidea</taxon>
        <taxon>Salamandridae</taxon>
        <taxon>Pleurodelinae</taxon>
        <taxon>Pleurodeles</taxon>
    </lineage>
</organism>
<sequence length="148" mass="16678">MPTPVQHDAFRLLLRCIVVEVSDTRSASEFAISHLEGAVNIDPKSDKLQEIVQKLLRDGYKPSMRILCYCTVGYRSSLMAQTLNRMQQEDDGQIQGTPLKVFNLEGGFVKWANEGRAMLDHHGNITRLVHPCNSTWGSLLEPELRAQV</sequence>
<dbReference type="InterPro" id="IPR001763">
    <property type="entry name" value="Rhodanese-like_dom"/>
</dbReference>
<dbReference type="SUPFAM" id="SSF52821">
    <property type="entry name" value="Rhodanese/Cell cycle control phosphatase"/>
    <property type="match status" value="1"/>
</dbReference>
<name>A0AAV7UA19_PLEWA</name>
<feature type="domain" description="Rhodanese" evidence="1">
    <location>
        <begin position="23"/>
        <end position="120"/>
    </location>
</feature>
<evidence type="ECO:0000313" key="3">
    <source>
        <dbReference type="Proteomes" id="UP001066276"/>
    </source>
</evidence>
<evidence type="ECO:0000313" key="2">
    <source>
        <dbReference type="EMBL" id="KAJ1184547.1"/>
    </source>
</evidence>
<reference evidence="2" key="1">
    <citation type="journal article" date="2022" name="bioRxiv">
        <title>Sequencing and chromosome-scale assembly of the giantPleurodeles waltlgenome.</title>
        <authorList>
            <person name="Brown T."/>
            <person name="Elewa A."/>
            <person name="Iarovenko S."/>
            <person name="Subramanian E."/>
            <person name="Araus A.J."/>
            <person name="Petzold A."/>
            <person name="Susuki M."/>
            <person name="Suzuki K.-i.T."/>
            <person name="Hayashi T."/>
            <person name="Toyoda A."/>
            <person name="Oliveira C."/>
            <person name="Osipova E."/>
            <person name="Leigh N.D."/>
            <person name="Simon A."/>
            <person name="Yun M.H."/>
        </authorList>
    </citation>
    <scope>NUCLEOTIDE SEQUENCE</scope>
    <source>
        <strain evidence="2">20211129_DDA</strain>
        <tissue evidence="2">Liver</tissue>
    </source>
</reference>